<name>A0ABZ1Z4N2_9NOCA</name>
<dbReference type="RefSeq" id="WP_329413374.1">
    <property type="nucleotide sequence ID" value="NZ_CP109441.1"/>
</dbReference>
<keyword evidence="3" id="KW-1185">Reference proteome</keyword>
<dbReference type="Proteomes" id="UP001432062">
    <property type="component" value="Chromosome"/>
</dbReference>
<accession>A0ABZ1Z4N2</accession>
<evidence type="ECO:0000313" key="2">
    <source>
        <dbReference type="EMBL" id="WUV48934.1"/>
    </source>
</evidence>
<evidence type="ECO:0000256" key="1">
    <source>
        <dbReference type="SAM" id="Phobius"/>
    </source>
</evidence>
<feature type="transmembrane region" description="Helical" evidence="1">
    <location>
        <begin position="94"/>
        <end position="113"/>
    </location>
</feature>
<feature type="transmembrane region" description="Helical" evidence="1">
    <location>
        <begin position="38"/>
        <end position="59"/>
    </location>
</feature>
<protein>
    <submittedName>
        <fullName evidence="2">Uncharacterized protein</fullName>
    </submittedName>
</protein>
<keyword evidence="1" id="KW-0472">Membrane</keyword>
<gene>
    <name evidence="2" type="ORF">OG563_12475</name>
</gene>
<evidence type="ECO:0000313" key="3">
    <source>
        <dbReference type="Proteomes" id="UP001432062"/>
    </source>
</evidence>
<proteinExistence type="predicted"/>
<sequence>MAHTTPWQENNVQLGRPENDDDLIGEVTVQRFDLRSDWGYLCAPGLGLVTFLLLFQPWISATGPNGTVTSNAFGRIDGFTTGSFQSVVSISSTWAILTTLAVAGAVVATVMYFRLRSRLLSYLVLGCSIAAALFVLAALSYLNGKAPELREITESANQTGLFGWLFGNNSATDLGGEHRIASAGLDSAATLSAVTACGAALAAGAMSLRKQGFTVRLISAPQPNVAAAESTPEQSAQKASDTNVFLWEQLAFDDDLAVYDPQVRRRMVRRTKTADRRPPARETALSR</sequence>
<feature type="transmembrane region" description="Helical" evidence="1">
    <location>
        <begin position="120"/>
        <end position="142"/>
    </location>
</feature>
<reference evidence="2" key="1">
    <citation type="submission" date="2022-10" db="EMBL/GenBank/DDBJ databases">
        <title>The complete genomes of actinobacterial strains from the NBC collection.</title>
        <authorList>
            <person name="Joergensen T.S."/>
            <person name="Alvarez Arevalo M."/>
            <person name="Sterndorff E.B."/>
            <person name="Faurdal D."/>
            <person name="Vuksanovic O."/>
            <person name="Mourched A.-S."/>
            <person name="Charusanti P."/>
            <person name="Shaw S."/>
            <person name="Blin K."/>
            <person name="Weber T."/>
        </authorList>
    </citation>
    <scope>NUCLEOTIDE SEQUENCE</scope>
    <source>
        <strain evidence="2">NBC_01482</strain>
    </source>
</reference>
<organism evidence="2 3">
    <name type="scientific">Nocardia vinacea</name>
    <dbReference type="NCBI Taxonomy" id="96468"/>
    <lineage>
        <taxon>Bacteria</taxon>
        <taxon>Bacillati</taxon>
        <taxon>Actinomycetota</taxon>
        <taxon>Actinomycetes</taxon>
        <taxon>Mycobacteriales</taxon>
        <taxon>Nocardiaceae</taxon>
        <taxon>Nocardia</taxon>
    </lineage>
</organism>
<keyword evidence="1" id="KW-0812">Transmembrane</keyword>
<keyword evidence="1" id="KW-1133">Transmembrane helix</keyword>
<dbReference type="EMBL" id="CP109441">
    <property type="protein sequence ID" value="WUV48934.1"/>
    <property type="molecule type" value="Genomic_DNA"/>
</dbReference>